<dbReference type="GO" id="GO:0006974">
    <property type="term" value="P:DNA damage response"/>
    <property type="evidence" value="ECO:0007669"/>
    <property type="project" value="TreeGrafter"/>
</dbReference>
<dbReference type="OrthoDB" id="4843193at2"/>
<evidence type="ECO:0008006" key="3">
    <source>
        <dbReference type="Google" id="ProtNLM"/>
    </source>
</evidence>
<dbReference type="PANTHER" id="PTHR34387:SF1">
    <property type="entry name" value="PERIPLASMIC IMMUNOGENIC PROTEIN"/>
    <property type="match status" value="1"/>
</dbReference>
<dbReference type="Pfam" id="PF04402">
    <property type="entry name" value="SIMPL"/>
    <property type="match status" value="1"/>
</dbReference>
<gene>
    <name evidence="1" type="ORF">ATL31_1950</name>
</gene>
<keyword evidence="2" id="KW-1185">Reference proteome</keyword>
<dbReference type="InterPro" id="IPR052022">
    <property type="entry name" value="26kDa_periplasmic_antigen"/>
</dbReference>
<dbReference type="EMBL" id="PJNE01000001">
    <property type="protein sequence ID" value="PKW27115.1"/>
    <property type="molecule type" value="Genomic_DNA"/>
</dbReference>
<reference evidence="1 2" key="1">
    <citation type="submission" date="2017-12" db="EMBL/GenBank/DDBJ databases">
        <title>Sequencing the genomes of 1000 Actinobacteria strains.</title>
        <authorList>
            <person name="Klenk H.-P."/>
        </authorList>
    </citation>
    <scope>NUCLEOTIDE SEQUENCE [LARGE SCALE GENOMIC DNA]</scope>
    <source>
        <strain evidence="1 2">DSM 12806</strain>
    </source>
</reference>
<dbReference type="PANTHER" id="PTHR34387">
    <property type="entry name" value="SLR1258 PROTEIN"/>
    <property type="match status" value="1"/>
</dbReference>
<organism evidence="1 2">
    <name type="scientific">Phycicoccus duodecadis</name>
    <dbReference type="NCBI Taxonomy" id="173053"/>
    <lineage>
        <taxon>Bacteria</taxon>
        <taxon>Bacillati</taxon>
        <taxon>Actinomycetota</taxon>
        <taxon>Actinomycetes</taxon>
        <taxon>Micrococcales</taxon>
        <taxon>Intrasporangiaceae</taxon>
        <taxon>Phycicoccus</taxon>
    </lineage>
</organism>
<dbReference type="RefSeq" id="WP_101395587.1">
    <property type="nucleotide sequence ID" value="NZ_PJNE01000001.1"/>
</dbReference>
<proteinExistence type="predicted"/>
<dbReference type="Gene3D" id="3.30.70.2970">
    <property type="entry name" value="Protein of unknown function (DUF541), domain 2"/>
    <property type="match status" value="1"/>
</dbReference>
<sequence>MVDHVEVIGSGSASATPDVVAVDARVQVEARDVAGALSGLATRLTAALAAAADHGVAEADRRTTSMGVVPRWDAEGRTVTGYQAWQVVRLRVRDRDRTSDVLAAVAGAAGDALGVDGISLEVADLAPLLERARAAAFADARARATQYAGLAGRDLGPVLAVVEAPDGGSPGPRATLAATTRGAAMPVEAGESAVVASVLVRFALGPA</sequence>
<dbReference type="Proteomes" id="UP000233781">
    <property type="component" value="Unassembled WGS sequence"/>
</dbReference>
<accession>A0A2N3YJU5</accession>
<protein>
    <recommendedName>
        <fullName evidence="3">DUF541 domain-containing protein</fullName>
    </recommendedName>
</protein>
<dbReference type="AlphaFoldDB" id="A0A2N3YJU5"/>
<evidence type="ECO:0000313" key="1">
    <source>
        <dbReference type="EMBL" id="PKW27115.1"/>
    </source>
</evidence>
<dbReference type="Gene3D" id="3.30.110.170">
    <property type="entry name" value="Protein of unknown function (DUF541), domain 1"/>
    <property type="match status" value="1"/>
</dbReference>
<name>A0A2N3YJU5_9MICO</name>
<dbReference type="InterPro" id="IPR007497">
    <property type="entry name" value="SIMPL/DUF541"/>
</dbReference>
<evidence type="ECO:0000313" key="2">
    <source>
        <dbReference type="Proteomes" id="UP000233781"/>
    </source>
</evidence>
<comment type="caution">
    <text evidence="1">The sequence shown here is derived from an EMBL/GenBank/DDBJ whole genome shotgun (WGS) entry which is preliminary data.</text>
</comment>